<evidence type="ECO:0000256" key="3">
    <source>
        <dbReference type="ARBA" id="ARBA00022448"/>
    </source>
</evidence>
<accession>R7QAF6</accession>
<dbReference type="PhylomeDB" id="R7QAF6"/>
<dbReference type="GO" id="GO:0006886">
    <property type="term" value="P:intracellular protein transport"/>
    <property type="evidence" value="ECO:0007669"/>
    <property type="project" value="InterPro"/>
</dbReference>
<dbReference type="STRING" id="2769.R7QAF6"/>
<proteinExistence type="inferred from homology"/>
<keyword evidence="8" id="KW-0811">Translocation</keyword>
<dbReference type="Pfam" id="PF00584">
    <property type="entry name" value="SecE"/>
    <property type="match status" value="1"/>
</dbReference>
<evidence type="ECO:0000256" key="2">
    <source>
        <dbReference type="ARBA" id="ARBA00008274"/>
    </source>
</evidence>
<sequence>MDAAKSVSEPLHGFMIDSVRLVRRCNKPDRKEFIKISSATAIGFAVMGFIGFFVRLIHIPVNSILLGKSRRVVDAIFCFYRFARAPSVDTIC</sequence>
<dbReference type="PROSITE" id="PS01067">
    <property type="entry name" value="SECE_SEC61G"/>
    <property type="match status" value="1"/>
</dbReference>
<evidence type="ECO:0000256" key="4">
    <source>
        <dbReference type="ARBA" id="ARBA00022692"/>
    </source>
</evidence>
<dbReference type="NCBIfam" id="TIGR00327">
    <property type="entry name" value="secE_euk_arch"/>
    <property type="match status" value="1"/>
</dbReference>
<evidence type="ECO:0000256" key="8">
    <source>
        <dbReference type="ARBA" id="ARBA00023010"/>
    </source>
</evidence>
<dbReference type="RefSeq" id="XP_005714843.1">
    <property type="nucleotide sequence ID" value="XM_005714786.1"/>
</dbReference>
<dbReference type="GeneID" id="17322569"/>
<keyword evidence="5" id="KW-0256">Endoplasmic reticulum</keyword>
<protein>
    <recommendedName>
        <fullName evidence="13">Protein transport protein Sec61 subunit gamma</fullName>
    </recommendedName>
</protein>
<keyword evidence="3" id="KW-0813">Transport</keyword>
<evidence type="ECO:0000256" key="9">
    <source>
        <dbReference type="ARBA" id="ARBA00023136"/>
    </source>
</evidence>
<dbReference type="Gramene" id="CDF35024">
    <property type="protein sequence ID" value="CDF35024"/>
    <property type="gene ID" value="CHC_T00003568001"/>
</dbReference>
<dbReference type="InterPro" id="IPR023391">
    <property type="entry name" value="Prot_translocase_SecE_dom_sf"/>
</dbReference>
<evidence type="ECO:0000256" key="6">
    <source>
        <dbReference type="ARBA" id="ARBA00022927"/>
    </source>
</evidence>
<dbReference type="AlphaFoldDB" id="R7QAF6"/>
<evidence type="ECO:0000256" key="7">
    <source>
        <dbReference type="ARBA" id="ARBA00022989"/>
    </source>
</evidence>
<keyword evidence="12" id="KW-1185">Reference proteome</keyword>
<reference evidence="12" key="1">
    <citation type="journal article" date="2013" name="Proc. Natl. Acad. Sci. U.S.A.">
        <title>Genome structure and metabolic features in the red seaweed Chondrus crispus shed light on evolution of the Archaeplastida.</title>
        <authorList>
            <person name="Collen J."/>
            <person name="Porcel B."/>
            <person name="Carre W."/>
            <person name="Ball S.G."/>
            <person name="Chaparro C."/>
            <person name="Tonon T."/>
            <person name="Barbeyron T."/>
            <person name="Michel G."/>
            <person name="Noel B."/>
            <person name="Valentin K."/>
            <person name="Elias M."/>
            <person name="Artiguenave F."/>
            <person name="Arun A."/>
            <person name="Aury J.M."/>
            <person name="Barbosa-Neto J.F."/>
            <person name="Bothwell J.H."/>
            <person name="Bouget F.Y."/>
            <person name="Brillet L."/>
            <person name="Cabello-Hurtado F."/>
            <person name="Capella-Gutierrez S."/>
            <person name="Charrier B."/>
            <person name="Cladiere L."/>
            <person name="Cock J.M."/>
            <person name="Coelho S.M."/>
            <person name="Colleoni C."/>
            <person name="Czjzek M."/>
            <person name="Da Silva C."/>
            <person name="Delage L."/>
            <person name="Denoeud F."/>
            <person name="Deschamps P."/>
            <person name="Dittami S.M."/>
            <person name="Gabaldon T."/>
            <person name="Gachon C.M."/>
            <person name="Groisillier A."/>
            <person name="Herve C."/>
            <person name="Jabbari K."/>
            <person name="Katinka M."/>
            <person name="Kloareg B."/>
            <person name="Kowalczyk N."/>
            <person name="Labadie K."/>
            <person name="Leblanc C."/>
            <person name="Lopez P.J."/>
            <person name="McLachlan D.H."/>
            <person name="Meslet-Cladiere L."/>
            <person name="Moustafa A."/>
            <person name="Nehr Z."/>
            <person name="Nyvall Collen P."/>
            <person name="Panaud O."/>
            <person name="Partensky F."/>
            <person name="Poulain J."/>
            <person name="Rensing S.A."/>
            <person name="Rousvoal S."/>
            <person name="Samson G."/>
            <person name="Symeonidi A."/>
            <person name="Weissenbach J."/>
            <person name="Zambounis A."/>
            <person name="Wincker P."/>
            <person name="Boyen C."/>
        </authorList>
    </citation>
    <scope>NUCLEOTIDE SEQUENCE [LARGE SCALE GENOMIC DNA]</scope>
    <source>
        <strain evidence="12">cv. Stackhouse</strain>
    </source>
</reference>
<name>R7QAF6_CHOCR</name>
<dbReference type="SUPFAM" id="SSF103456">
    <property type="entry name" value="Preprotein translocase SecE subunit"/>
    <property type="match status" value="1"/>
</dbReference>
<dbReference type="GO" id="GO:0008320">
    <property type="term" value="F:protein transmembrane transporter activity"/>
    <property type="evidence" value="ECO:0007669"/>
    <property type="project" value="InterPro"/>
</dbReference>
<dbReference type="OrthoDB" id="2401875at2759"/>
<dbReference type="GO" id="GO:0005789">
    <property type="term" value="C:endoplasmic reticulum membrane"/>
    <property type="evidence" value="ECO:0007669"/>
    <property type="project" value="UniProtKB-SubCell"/>
</dbReference>
<dbReference type="HAMAP" id="MF_00422">
    <property type="entry name" value="SecE"/>
    <property type="match status" value="1"/>
</dbReference>
<keyword evidence="7 10" id="KW-1133">Transmembrane helix</keyword>
<keyword evidence="4 10" id="KW-0812">Transmembrane</keyword>
<dbReference type="PANTHER" id="PTHR12309">
    <property type="entry name" value="SEC61 GAMMA SUBUNIT"/>
    <property type="match status" value="1"/>
</dbReference>
<organism evidence="11 12">
    <name type="scientific">Chondrus crispus</name>
    <name type="common">Carrageen Irish moss</name>
    <name type="synonym">Polymorpha crispa</name>
    <dbReference type="NCBI Taxonomy" id="2769"/>
    <lineage>
        <taxon>Eukaryota</taxon>
        <taxon>Rhodophyta</taxon>
        <taxon>Florideophyceae</taxon>
        <taxon>Rhodymeniophycidae</taxon>
        <taxon>Gigartinales</taxon>
        <taxon>Gigartinaceae</taxon>
        <taxon>Chondrus</taxon>
    </lineage>
</organism>
<dbReference type="EMBL" id="HG001714">
    <property type="protein sequence ID" value="CDF35024.1"/>
    <property type="molecule type" value="Genomic_DNA"/>
</dbReference>
<evidence type="ECO:0000256" key="10">
    <source>
        <dbReference type="SAM" id="Phobius"/>
    </source>
</evidence>
<comment type="subcellular location">
    <subcellularLocation>
        <location evidence="1">Endoplasmic reticulum membrane</location>
        <topology evidence="1">Single-pass membrane protein</topology>
    </subcellularLocation>
</comment>
<gene>
    <name evidence="11" type="ORF">CHC_T00003568001</name>
</gene>
<evidence type="ECO:0008006" key="13">
    <source>
        <dbReference type="Google" id="ProtNLM"/>
    </source>
</evidence>
<dbReference type="Gene3D" id="1.20.5.820">
    <property type="entry name" value="Preprotein translocase SecE subunit"/>
    <property type="match status" value="1"/>
</dbReference>
<evidence type="ECO:0000313" key="11">
    <source>
        <dbReference type="EMBL" id="CDF35024.1"/>
    </source>
</evidence>
<evidence type="ECO:0000313" key="12">
    <source>
        <dbReference type="Proteomes" id="UP000012073"/>
    </source>
</evidence>
<dbReference type="GO" id="GO:0006605">
    <property type="term" value="P:protein targeting"/>
    <property type="evidence" value="ECO:0007669"/>
    <property type="project" value="InterPro"/>
</dbReference>
<feature type="transmembrane region" description="Helical" evidence="10">
    <location>
        <begin position="33"/>
        <end position="54"/>
    </location>
</feature>
<dbReference type="Proteomes" id="UP000012073">
    <property type="component" value="Unassembled WGS sequence"/>
</dbReference>
<dbReference type="OMA" id="KPDQKEY"/>
<dbReference type="InterPro" id="IPR001901">
    <property type="entry name" value="Translocase_SecE/Sec61-g"/>
</dbReference>
<dbReference type="InterPro" id="IPR008158">
    <property type="entry name" value="Translocase_Sec61-g"/>
</dbReference>
<dbReference type="KEGG" id="ccp:CHC_T00003568001"/>
<evidence type="ECO:0000256" key="5">
    <source>
        <dbReference type="ARBA" id="ARBA00022824"/>
    </source>
</evidence>
<evidence type="ECO:0000256" key="1">
    <source>
        <dbReference type="ARBA" id="ARBA00004389"/>
    </source>
</evidence>
<comment type="similarity">
    <text evidence="2">Belongs to the SecE/SEC61-gamma family.</text>
</comment>
<keyword evidence="9 10" id="KW-0472">Membrane</keyword>
<keyword evidence="6" id="KW-0653">Protein transport</keyword>